<keyword evidence="3" id="KW-1185">Reference proteome</keyword>
<evidence type="ECO:0000259" key="1">
    <source>
        <dbReference type="PROSITE" id="PS51186"/>
    </source>
</evidence>
<evidence type="ECO:0000313" key="3">
    <source>
        <dbReference type="Proteomes" id="UP000004728"/>
    </source>
</evidence>
<dbReference type="InterPro" id="IPR000182">
    <property type="entry name" value="GNAT_dom"/>
</dbReference>
<dbReference type="eggNOG" id="COG1670">
    <property type="taxonomic scope" value="Bacteria"/>
</dbReference>
<proteinExistence type="predicted"/>
<dbReference type="InterPro" id="IPR016181">
    <property type="entry name" value="Acyl_CoA_acyltransferase"/>
</dbReference>
<comment type="caution">
    <text evidence="2">The sequence shown here is derived from an EMBL/GenBank/DDBJ whole genome shotgun (WGS) entry which is preliminary data.</text>
</comment>
<dbReference type="Proteomes" id="UP000004728">
    <property type="component" value="Unassembled WGS sequence"/>
</dbReference>
<reference evidence="2 3" key="1">
    <citation type="journal article" date="2012" name="J. Bacteriol.">
        <title>Draft Genome Sequence of Novosphingobium nitrogenifigens Y88T.</title>
        <authorList>
            <person name="Strabala T.J."/>
            <person name="Macdonald L."/>
            <person name="Liu V."/>
            <person name="Smit A.M."/>
        </authorList>
    </citation>
    <scope>NUCLEOTIDE SEQUENCE [LARGE SCALE GENOMIC DNA]</scope>
    <source>
        <strain evidence="2 3">DSM 19370</strain>
    </source>
</reference>
<dbReference type="SUPFAM" id="SSF55729">
    <property type="entry name" value="Acyl-CoA N-acyltransferases (Nat)"/>
    <property type="match status" value="1"/>
</dbReference>
<dbReference type="Pfam" id="PF13302">
    <property type="entry name" value="Acetyltransf_3"/>
    <property type="match status" value="1"/>
</dbReference>
<dbReference type="PANTHER" id="PTHR43792:SF16">
    <property type="entry name" value="N-ACETYLTRANSFERASE DOMAIN-CONTAINING PROTEIN"/>
    <property type="match status" value="1"/>
</dbReference>
<name>F1Z582_9SPHN</name>
<dbReference type="HOGENOM" id="CLU_013985_3_1_5"/>
<dbReference type="AlphaFoldDB" id="F1Z582"/>
<dbReference type="OrthoDB" id="6293260at2"/>
<feature type="domain" description="N-acetyltransferase" evidence="1">
    <location>
        <begin position="12"/>
        <end position="175"/>
    </location>
</feature>
<dbReference type="PANTHER" id="PTHR43792">
    <property type="entry name" value="GNAT FAMILY, PUTATIVE (AFU_ORTHOLOGUE AFUA_3G00765)-RELATED-RELATED"/>
    <property type="match status" value="1"/>
</dbReference>
<dbReference type="STRING" id="983920.Y88_2134"/>
<evidence type="ECO:0000313" key="2">
    <source>
        <dbReference type="EMBL" id="EGD60260.1"/>
    </source>
</evidence>
<dbReference type="GO" id="GO:0016747">
    <property type="term" value="F:acyltransferase activity, transferring groups other than amino-acyl groups"/>
    <property type="evidence" value="ECO:0007669"/>
    <property type="project" value="InterPro"/>
</dbReference>
<protein>
    <submittedName>
        <fullName evidence="2">GCN5-related N-acetyltransferase</fullName>
    </submittedName>
</protein>
<sequence>MTTPLVSTDRLDLWRPVAGDFADICALVEPEAVRRHLGNRPVRAPDEFARFQRNAGSWALYGYGNCIVRLRDEPTVVGLCGVFHSWRGIGHGLDDAAEAGWIIGEGYWGRGLAREAMTAALDWFDRTHGPRRIGCIIEPENNGSLALADRLGFVRTGMAELDGVPLAVLERNHVNA</sequence>
<accession>F1Z582</accession>
<dbReference type="PROSITE" id="PS51186">
    <property type="entry name" value="GNAT"/>
    <property type="match status" value="1"/>
</dbReference>
<dbReference type="EMBL" id="AEWJ01000023">
    <property type="protein sequence ID" value="EGD60260.1"/>
    <property type="molecule type" value="Genomic_DNA"/>
</dbReference>
<organism evidence="2 3">
    <name type="scientific">Novosphingobium nitrogenifigens DSM 19370</name>
    <dbReference type="NCBI Taxonomy" id="983920"/>
    <lineage>
        <taxon>Bacteria</taxon>
        <taxon>Pseudomonadati</taxon>
        <taxon>Pseudomonadota</taxon>
        <taxon>Alphaproteobacteria</taxon>
        <taxon>Sphingomonadales</taxon>
        <taxon>Sphingomonadaceae</taxon>
        <taxon>Novosphingobium</taxon>
    </lineage>
</organism>
<dbReference type="RefSeq" id="WP_008069384.1">
    <property type="nucleotide sequence ID" value="NZ_AQWK01000005.1"/>
</dbReference>
<dbReference type="InParanoid" id="F1Z582"/>
<dbReference type="InterPro" id="IPR051531">
    <property type="entry name" value="N-acetyltransferase"/>
</dbReference>
<gene>
    <name evidence="2" type="ORF">Y88_2134</name>
</gene>
<keyword evidence="2" id="KW-0808">Transferase</keyword>
<dbReference type="Gene3D" id="3.40.630.30">
    <property type="match status" value="1"/>
</dbReference>